<dbReference type="SUPFAM" id="SSF53067">
    <property type="entry name" value="Actin-like ATPase domain"/>
    <property type="match status" value="1"/>
</dbReference>
<comment type="caution">
    <text evidence="4">The sequence shown here is derived from an EMBL/GenBank/DDBJ whole genome shotgun (WGS) entry which is preliminary data.</text>
</comment>
<evidence type="ECO:0000313" key="4">
    <source>
        <dbReference type="EMBL" id="RLL07635.1"/>
    </source>
</evidence>
<evidence type="ECO:0000256" key="1">
    <source>
        <dbReference type="ARBA" id="ARBA00002486"/>
    </source>
</evidence>
<accession>A0A498CJN4</accession>
<dbReference type="Pfam" id="PF13412">
    <property type="entry name" value="HTH_24"/>
    <property type="match status" value="1"/>
</dbReference>
<evidence type="ECO:0000256" key="2">
    <source>
        <dbReference type="ARBA" id="ARBA00006479"/>
    </source>
</evidence>
<sequence>MPRESVMEIKTVNRNRIYRMIYQNPRISRPELCHRLGLSMPTVMQNVRYLQDRGLVEEGGSLDSTGGRKAVALTCVKDARTAVGLDLTANHISGVLVDLEGGILAESREKRAFAVSGEYADALAGVVRDLIGKAAAPAERVLGVGVSMPGTFSADGGLMLDSRVLRMQNLRCAELSKSISLPCVFCNDANAAGFAEVWDVQSPSDALYLSLSNTVGGAILLGGQLYKGENQRGGEFGHIPVVRDGKRCYCGKKGCLDAYCSATVLSDLAGGSLPAFFRELREGAPKARIAWADYLDNLAAGVDILRMAFDCPVILGGYVGAYMEDQLEELRGRLAYLNRFDRDGGYVRVCRYRTEASAVGAALIHVQAFVNSI</sequence>
<organism evidence="4 5">
    <name type="scientific">Anaerotruncus massiliensis</name>
    <name type="common">ex Liu et al. 2021</name>
    <dbReference type="NCBI Taxonomy" id="2321404"/>
    <lineage>
        <taxon>Bacteria</taxon>
        <taxon>Bacillati</taxon>
        <taxon>Bacillota</taxon>
        <taxon>Clostridia</taxon>
        <taxon>Eubacteriales</taxon>
        <taxon>Oscillospiraceae</taxon>
        <taxon>Anaerotruncus</taxon>
    </lineage>
</organism>
<dbReference type="InterPro" id="IPR036390">
    <property type="entry name" value="WH_DNA-bd_sf"/>
</dbReference>
<evidence type="ECO:0000256" key="3">
    <source>
        <dbReference type="ARBA" id="ARBA00022629"/>
    </source>
</evidence>
<dbReference type="PANTHER" id="PTHR18964">
    <property type="entry name" value="ROK (REPRESSOR, ORF, KINASE) FAMILY"/>
    <property type="match status" value="1"/>
</dbReference>
<name>A0A498CJN4_9FIRM</name>
<dbReference type="PANTHER" id="PTHR18964:SF149">
    <property type="entry name" value="BIFUNCTIONAL UDP-N-ACETYLGLUCOSAMINE 2-EPIMERASE_N-ACETYLMANNOSAMINE KINASE"/>
    <property type="match status" value="1"/>
</dbReference>
<evidence type="ECO:0000313" key="5">
    <source>
        <dbReference type="Proteomes" id="UP000276301"/>
    </source>
</evidence>
<dbReference type="AlphaFoldDB" id="A0A498CJN4"/>
<proteinExistence type="inferred from homology"/>
<gene>
    <name evidence="4" type="ORF">D4A47_13165</name>
</gene>
<comment type="function">
    <text evidence="1">Transcriptional repressor of xylose-utilizing enzymes.</text>
</comment>
<dbReference type="Gene3D" id="1.10.10.10">
    <property type="entry name" value="Winged helix-like DNA-binding domain superfamily/Winged helix DNA-binding domain"/>
    <property type="match status" value="1"/>
</dbReference>
<dbReference type="InterPro" id="IPR043129">
    <property type="entry name" value="ATPase_NBD"/>
</dbReference>
<protein>
    <submittedName>
        <fullName evidence="4">ROK family transcriptional regulator</fullName>
    </submittedName>
</protein>
<keyword evidence="5" id="KW-1185">Reference proteome</keyword>
<reference evidence="4 5" key="1">
    <citation type="submission" date="2018-10" db="EMBL/GenBank/DDBJ databases">
        <title>Anaerotruncus faecis sp. nov., isolated from human feces.</title>
        <authorList>
            <person name="Wang Y.-J."/>
        </authorList>
    </citation>
    <scope>NUCLEOTIDE SEQUENCE [LARGE SCALE GENOMIC DNA]</scope>
    <source>
        <strain evidence="4 5">22A2-44</strain>
    </source>
</reference>
<dbReference type="Proteomes" id="UP000276301">
    <property type="component" value="Unassembled WGS sequence"/>
</dbReference>
<keyword evidence="3" id="KW-0119">Carbohydrate metabolism</keyword>
<dbReference type="RefSeq" id="WP_121587631.1">
    <property type="nucleotide sequence ID" value="NZ_RCHT01000046.1"/>
</dbReference>
<dbReference type="Pfam" id="PF00480">
    <property type="entry name" value="ROK"/>
    <property type="match status" value="1"/>
</dbReference>
<comment type="similarity">
    <text evidence="2">Belongs to the ROK (NagC/XylR) family.</text>
</comment>
<dbReference type="InterPro" id="IPR036388">
    <property type="entry name" value="WH-like_DNA-bd_sf"/>
</dbReference>
<keyword evidence="3" id="KW-0859">Xylose metabolism</keyword>
<dbReference type="InterPro" id="IPR000600">
    <property type="entry name" value="ROK"/>
</dbReference>
<dbReference type="Gene3D" id="3.30.420.40">
    <property type="match status" value="2"/>
</dbReference>
<dbReference type="GO" id="GO:0042732">
    <property type="term" value="P:D-xylose metabolic process"/>
    <property type="evidence" value="ECO:0007669"/>
    <property type="project" value="UniProtKB-KW"/>
</dbReference>
<dbReference type="EMBL" id="RCHT01000046">
    <property type="protein sequence ID" value="RLL07635.1"/>
    <property type="molecule type" value="Genomic_DNA"/>
</dbReference>
<dbReference type="SUPFAM" id="SSF46785">
    <property type="entry name" value="Winged helix' DNA-binding domain"/>
    <property type="match status" value="1"/>
</dbReference>